<protein>
    <submittedName>
        <fullName evidence="1">Uncharacterized protein</fullName>
    </submittedName>
</protein>
<name>C4JRD4_UNCRE</name>
<dbReference type="Proteomes" id="UP000002058">
    <property type="component" value="Unassembled WGS sequence"/>
</dbReference>
<dbReference type="GeneID" id="8443333"/>
<accession>C4JRD4</accession>
<evidence type="ECO:0000313" key="2">
    <source>
        <dbReference type="Proteomes" id="UP000002058"/>
    </source>
</evidence>
<evidence type="ECO:0000313" key="1">
    <source>
        <dbReference type="EMBL" id="EEP80181.1"/>
    </source>
</evidence>
<dbReference type="VEuPathDB" id="FungiDB:UREG_05023"/>
<sequence>MLVRHHVVFVLRVHGLKLRVHEDVFDGEEGRGLGGGVGVAGAGAGCRAGGGGGRRRCGGVVVVAVVVDGGGGGVRDCGRIVGGRGVGAVEVFEEVGETGVVEVDVGWRGVFGLGLGLVWI</sequence>
<proteinExistence type="predicted"/>
<dbReference type="InParanoid" id="C4JRD4"/>
<dbReference type="AlphaFoldDB" id="C4JRD4"/>
<organism evidence="1 2">
    <name type="scientific">Uncinocarpus reesii (strain UAMH 1704)</name>
    <dbReference type="NCBI Taxonomy" id="336963"/>
    <lineage>
        <taxon>Eukaryota</taxon>
        <taxon>Fungi</taxon>
        <taxon>Dikarya</taxon>
        <taxon>Ascomycota</taxon>
        <taxon>Pezizomycotina</taxon>
        <taxon>Eurotiomycetes</taxon>
        <taxon>Eurotiomycetidae</taxon>
        <taxon>Onygenales</taxon>
        <taxon>Onygenaceae</taxon>
        <taxon>Uncinocarpus</taxon>
    </lineage>
</organism>
<keyword evidence="2" id="KW-1185">Reference proteome</keyword>
<gene>
    <name evidence="1" type="ORF">UREG_05023</name>
</gene>
<reference evidence="2" key="1">
    <citation type="journal article" date="2009" name="Genome Res.">
        <title>Comparative genomic analyses of the human fungal pathogens Coccidioides and their relatives.</title>
        <authorList>
            <person name="Sharpton T.J."/>
            <person name="Stajich J.E."/>
            <person name="Rounsley S.D."/>
            <person name="Gardner M.J."/>
            <person name="Wortman J.R."/>
            <person name="Jordar V.S."/>
            <person name="Maiti R."/>
            <person name="Kodira C.D."/>
            <person name="Neafsey D.E."/>
            <person name="Zeng Q."/>
            <person name="Hung C.-Y."/>
            <person name="McMahan C."/>
            <person name="Muszewska A."/>
            <person name="Grynberg M."/>
            <person name="Mandel M.A."/>
            <person name="Kellner E.M."/>
            <person name="Barker B.M."/>
            <person name="Galgiani J.N."/>
            <person name="Orbach M.J."/>
            <person name="Kirkland T.N."/>
            <person name="Cole G.T."/>
            <person name="Henn M.R."/>
            <person name="Birren B.W."/>
            <person name="Taylor J.W."/>
        </authorList>
    </citation>
    <scope>NUCLEOTIDE SEQUENCE [LARGE SCALE GENOMIC DNA]</scope>
    <source>
        <strain evidence="2">UAMH 1704</strain>
    </source>
</reference>
<dbReference type="HOGENOM" id="CLU_2051401_0_0_1"/>
<dbReference type="EMBL" id="CH476617">
    <property type="protein sequence ID" value="EEP80181.1"/>
    <property type="molecule type" value="Genomic_DNA"/>
</dbReference>
<dbReference type="KEGG" id="ure:UREG_05023"/>
<dbReference type="RefSeq" id="XP_002584334.1">
    <property type="nucleotide sequence ID" value="XM_002584288.1"/>
</dbReference>